<organism evidence="2 3">
    <name type="scientific">Halosegnis longus</name>
    <dbReference type="NCBI Taxonomy" id="2216012"/>
    <lineage>
        <taxon>Archaea</taxon>
        <taxon>Methanobacteriati</taxon>
        <taxon>Methanobacteriota</taxon>
        <taxon>Stenosarchaea group</taxon>
        <taxon>Halobacteria</taxon>
        <taxon>Halobacteriales</taxon>
        <taxon>Natronomonadaceae</taxon>
        <taxon>Halosegnis</taxon>
    </lineage>
</organism>
<evidence type="ECO:0000313" key="2">
    <source>
        <dbReference type="EMBL" id="RNJ26833.1"/>
    </source>
</evidence>
<feature type="region of interest" description="Disordered" evidence="1">
    <location>
        <begin position="1"/>
        <end position="39"/>
    </location>
</feature>
<feature type="compositionally biased region" description="Basic and acidic residues" evidence="1">
    <location>
        <begin position="1"/>
        <end position="33"/>
    </location>
</feature>
<name>A0AAJ4R971_9EURY</name>
<protein>
    <submittedName>
        <fullName evidence="2">Uncharacterized protein</fullName>
    </submittedName>
</protein>
<keyword evidence="3" id="KW-1185">Reference proteome</keyword>
<dbReference type="EMBL" id="RJJC01000001">
    <property type="protein sequence ID" value="RNJ26833.1"/>
    <property type="molecule type" value="Genomic_DNA"/>
</dbReference>
<accession>A0AAJ4R971</accession>
<evidence type="ECO:0000313" key="3">
    <source>
        <dbReference type="Proteomes" id="UP000270581"/>
    </source>
</evidence>
<comment type="caution">
    <text evidence="2">The sequence shown here is derived from an EMBL/GenBank/DDBJ whole genome shotgun (WGS) entry which is preliminary data.</text>
</comment>
<dbReference type="InterPro" id="IPR043899">
    <property type="entry name" value="DUF5789"/>
</dbReference>
<reference evidence="2 3" key="1">
    <citation type="submission" date="2018-11" db="EMBL/GenBank/DDBJ databases">
        <title>Genome sequences of Natronomonas sp. CBA1133.</title>
        <authorList>
            <person name="Roh S.W."/>
            <person name="Cha I.-T."/>
        </authorList>
    </citation>
    <scope>NUCLEOTIDE SEQUENCE [LARGE SCALE GENOMIC DNA]</scope>
    <source>
        <strain evidence="2 3">CBA1133</strain>
    </source>
</reference>
<dbReference type="Proteomes" id="UP000270581">
    <property type="component" value="Unassembled WGS sequence"/>
</dbReference>
<dbReference type="Pfam" id="PF19102">
    <property type="entry name" value="DUF5789"/>
    <property type="match status" value="1"/>
</dbReference>
<gene>
    <name evidence="2" type="ORF">Nmn1133_09175</name>
</gene>
<dbReference type="AlphaFoldDB" id="A0AAJ4R971"/>
<evidence type="ECO:0000256" key="1">
    <source>
        <dbReference type="SAM" id="MobiDB-lite"/>
    </source>
</evidence>
<sequence length="199" mass="22172">MADDKSGREKQARDADNRQRRRDIEAELERGDEPEPPIETDVLAALESELEPLSFPVTGAKLVAAVGDTDVPAPTETYTVAELVPDAEVETFDSPRAVRLQIQRPTVAMAMKRVVEASTGLPHRDRFGSQREAYLKTFHALQRLDGDDDDALVSAVAEWIVEQIHEKKEVPGSRAVRRQAAKLCRANGYQIRNDDWLGV</sequence>
<proteinExistence type="predicted"/>
<dbReference type="RefSeq" id="WP_123124272.1">
    <property type="nucleotide sequence ID" value="NZ_QKNW01000001.1"/>
</dbReference>